<evidence type="ECO:0000259" key="2">
    <source>
        <dbReference type="Pfam" id="PF13239"/>
    </source>
</evidence>
<keyword evidence="4" id="KW-1185">Reference proteome</keyword>
<dbReference type="InterPro" id="IPR025698">
    <property type="entry name" value="2TM_dom"/>
</dbReference>
<keyword evidence="1" id="KW-0812">Transmembrane</keyword>
<feature type="transmembrane region" description="Helical" evidence="1">
    <location>
        <begin position="27"/>
        <end position="47"/>
    </location>
</feature>
<feature type="transmembrane region" description="Helical" evidence="1">
    <location>
        <begin position="67"/>
        <end position="86"/>
    </location>
</feature>
<keyword evidence="1" id="KW-1133">Transmembrane helix</keyword>
<comment type="caution">
    <text evidence="3">The sequence shown here is derived from an EMBL/GenBank/DDBJ whole genome shotgun (WGS) entry which is preliminary data.</text>
</comment>
<sequence>MFDKMKTNNTDLTYLKAKNRVEKLKKFYNHLAVYIIINSIITAFKVFNSLGSWESFTNELFSFDVLSSWTVWGLVLVIHLISVVFFQDWEERKIEAYMKKENETKRWN</sequence>
<protein>
    <submittedName>
        <fullName evidence="3">2TM domain-containing protein</fullName>
    </submittedName>
</protein>
<reference evidence="3 4" key="1">
    <citation type="journal article" date="2015" name="Int. J. Syst. Evol. Microbiol.">
        <title>Winogradskyella litoriviva sp. nov., isolated from coastal seawater.</title>
        <authorList>
            <person name="Nedashkovskaya O.I."/>
            <person name="Kukhlevskiy A.D."/>
            <person name="Zhukova N.V."/>
            <person name="Kim S.J."/>
            <person name="Rhee S.K."/>
            <person name="Mikhailov V.V."/>
        </authorList>
    </citation>
    <scope>NUCLEOTIDE SEQUENCE [LARGE SCALE GENOMIC DNA]</scope>
    <source>
        <strain evidence="3 4">KMM6491</strain>
    </source>
</reference>
<evidence type="ECO:0000313" key="3">
    <source>
        <dbReference type="EMBL" id="NRD23935.1"/>
    </source>
</evidence>
<keyword evidence="1" id="KW-0472">Membrane</keyword>
<organism evidence="3 4">
    <name type="scientific">Winogradskyella litoriviva</name>
    <dbReference type="NCBI Taxonomy" id="1220182"/>
    <lineage>
        <taxon>Bacteria</taxon>
        <taxon>Pseudomonadati</taxon>
        <taxon>Bacteroidota</taxon>
        <taxon>Flavobacteriia</taxon>
        <taxon>Flavobacteriales</taxon>
        <taxon>Flavobacteriaceae</taxon>
        <taxon>Winogradskyella</taxon>
    </lineage>
</organism>
<accession>A0ABX2E6P6</accession>
<dbReference type="Pfam" id="PF13239">
    <property type="entry name" value="2TM"/>
    <property type="match status" value="1"/>
</dbReference>
<gene>
    <name evidence="3" type="ORF">HNV10_11815</name>
</gene>
<feature type="domain" description="2TM" evidence="2">
    <location>
        <begin position="16"/>
        <end position="99"/>
    </location>
</feature>
<evidence type="ECO:0000256" key="1">
    <source>
        <dbReference type="SAM" id="Phobius"/>
    </source>
</evidence>
<evidence type="ECO:0000313" key="4">
    <source>
        <dbReference type="Proteomes" id="UP000805085"/>
    </source>
</evidence>
<dbReference type="Proteomes" id="UP000805085">
    <property type="component" value="Unassembled WGS sequence"/>
</dbReference>
<proteinExistence type="predicted"/>
<dbReference type="EMBL" id="JABRWQ010000005">
    <property type="protein sequence ID" value="NRD23935.1"/>
    <property type="molecule type" value="Genomic_DNA"/>
</dbReference>
<name>A0ABX2E6P6_9FLAO</name>